<dbReference type="InterPro" id="IPR000477">
    <property type="entry name" value="RT_dom"/>
</dbReference>
<dbReference type="CDD" id="cd01651">
    <property type="entry name" value="RT_G2_intron"/>
    <property type="match status" value="1"/>
</dbReference>
<dbReference type="Pfam" id="PF00078">
    <property type="entry name" value="RVT_1"/>
    <property type="match status" value="1"/>
</dbReference>
<reference evidence="2" key="2">
    <citation type="journal article" date="2021" name="PeerJ">
        <title>Extensive microbial diversity within the chicken gut microbiome revealed by metagenomics and culture.</title>
        <authorList>
            <person name="Gilroy R."/>
            <person name="Ravi A."/>
            <person name="Getino M."/>
            <person name="Pursley I."/>
            <person name="Horton D.L."/>
            <person name="Alikhan N.F."/>
            <person name="Baker D."/>
            <person name="Gharbi K."/>
            <person name="Hall N."/>
            <person name="Watson M."/>
            <person name="Adriaenssens E.M."/>
            <person name="Foster-Nyarko E."/>
            <person name="Jarju S."/>
            <person name="Secka A."/>
            <person name="Antonio M."/>
            <person name="Oren A."/>
            <person name="Chaudhuri R.R."/>
            <person name="La Ragione R."/>
            <person name="Hildebrand F."/>
            <person name="Pallen M.J."/>
        </authorList>
    </citation>
    <scope>NUCLEOTIDE SEQUENCE</scope>
    <source>
        <strain evidence="2">CHK184-20233</strain>
    </source>
</reference>
<dbReference type="Proteomes" id="UP000824232">
    <property type="component" value="Unassembled WGS sequence"/>
</dbReference>
<dbReference type="GO" id="GO:0003964">
    <property type="term" value="F:RNA-directed DNA polymerase activity"/>
    <property type="evidence" value="ECO:0007669"/>
    <property type="project" value="UniProtKB-KW"/>
</dbReference>
<evidence type="ECO:0000259" key="1">
    <source>
        <dbReference type="PROSITE" id="PS50878"/>
    </source>
</evidence>
<dbReference type="PROSITE" id="PS50878">
    <property type="entry name" value="RT_POL"/>
    <property type="match status" value="1"/>
</dbReference>
<proteinExistence type="predicted"/>
<evidence type="ECO:0000313" key="2">
    <source>
        <dbReference type="EMBL" id="HIR59492.1"/>
    </source>
</evidence>
<organism evidence="2 3">
    <name type="scientific">Candidatus Onthousia excrementipullorum</name>
    <dbReference type="NCBI Taxonomy" id="2840884"/>
    <lineage>
        <taxon>Bacteria</taxon>
        <taxon>Bacillati</taxon>
        <taxon>Bacillota</taxon>
        <taxon>Bacilli</taxon>
        <taxon>Candidatus Onthousia</taxon>
    </lineage>
</organism>
<dbReference type="PANTHER" id="PTHR34047:SF8">
    <property type="entry name" value="PROTEIN YKFC"/>
    <property type="match status" value="1"/>
</dbReference>
<dbReference type="PANTHER" id="PTHR34047">
    <property type="entry name" value="NUCLEAR INTRON MATURASE 1, MITOCHONDRIAL-RELATED"/>
    <property type="match status" value="1"/>
</dbReference>
<accession>A0A9D1DV11</accession>
<keyword evidence="2" id="KW-0808">Transferase</keyword>
<gene>
    <name evidence="2" type="ORF">IAB38_05515</name>
</gene>
<comment type="caution">
    <text evidence="2">The sequence shown here is derived from an EMBL/GenBank/DDBJ whole genome shotgun (WGS) entry which is preliminary data.</text>
</comment>
<dbReference type="SUPFAM" id="SSF56672">
    <property type="entry name" value="DNA/RNA polymerases"/>
    <property type="match status" value="1"/>
</dbReference>
<sequence>MPHTIRNEFDKHLTIEALLDAHERACKTKRYSREVLKFEIDLETNIVNLYKKLKNGTYKMGKYRTFKIYEPKERVIRALPYVDRIVHQWYIHEFIKPYVVPRFISDSYACIEGKGTHKAVDKAQEYMQKMKNKYGTYYIVKCDIKGFFYNIDKDVLYNILKKFIKDEKLLALTYEFIYNDGEDVGLPIGNYTSQFFANIYMNELDHYIKERLKVKYYVRYMDDFIMFVRTKEDAKKVLFDVSKYVMEVLHLELNNKSRYYPNKMGLDFCGFRIYESYRLLRKRSIKKIKRKVRRWNMLYERGLLDLDKTVLEWNSWLAHSSHGKCYKLQMNIYNKIIFKEYLKKPYVETYGRIL</sequence>
<protein>
    <submittedName>
        <fullName evidence="2">Group II intron reverse transcriptase domain-containing protein</fullName>
    </submittedName>
</protein>
<reference evidence="2" key="1">
    <citation type="submission" date="2020-10" db="EMBL/GenBank/DDBJ databases">
        <authorList>
            <person name="Gilroy R."/>
        </authorList>
    </citation>
    <scope>NUCLEOTIDE SEQUENCE</scope>
    <source>
        <strain evidence="2">CHK184-20233</strain>
    </source>
</reference>
<evidence type="ECO:0000313" key="3">
    <source>
        <dbReference type="Proteomes" id="UP000824232"/>
    </source>
</evidence>
<keyword evidence="2" id="KW-0548">Nucleotidyltransferase</keyword>
<keyword evidence="2" id="KW-0695">RNA-directed DNA polymerase</keyword>
<dbReference type="InterPro" id="IPR051083">
    <property type="entry name" value="GrpII_Intron_Splice-Mob/Def"/>
</dbReference>
<name>A0A9D1DV11_9FIRM</name>
<feature type="domain" description="Reverse transcriptase" evidence="1">
    <location>
        <begin position="1"/>
        <end position="273"/>
    </location>
</feature>
<dbReference type="AlphaFoldDB" id="A0A9D1DV11"/>
<dbReference type="InterPro" id="IPR043502">
    <property type="entry name" value="DNA/RNA_pol_sf"/>
</dbReference>
<dbReference type="EMBL" id="DVHC01000055">
    <property type="protein sequence ID" value="HIR59492.1"/>
    <property type="molecule type" value="Genomic_DNA"/>
</dbReference>